<dbReference type="PANTHER" id="PTHR37519:SF1">
    <property type="entry name" value="DIHYDROXYBIPHENYL DIOXYGENASE DOMAIN-CONTAINING PROTEIN"/>
    <property type="match status" value="1"/>
</dbReference>
<evidence type="ECO:0000313" key="1">
    <source>
        <dbReference type="EMBL" id="MBF4769741.1"/>
    </source>
</evidence>
<dbReference type="SUPFAM" id="SSF54593">
    <property type="entry name" value="Glyoxalase/Bleomycin resistance protein/Dihydroxybiphenyl dioxygenase"/>
    <property type="match status" value="1"/>
</dbReference>
<dbReference type="InterPro" id="IPR029068">
    <property type="entry name" value="Glyas_Bleomycin-R_OHBP_Dase"/>
</dbReference>
<keyword evidence="2" id="KW-1185">Reference proteome</keyword>
<gene>
    <name evidence="1" type="ORF">ISU10_18380</name>
</gene>
<proteinExistence type="predicted"/>
<dbReference type="RefSeq" id="WP_194697889.1">
    <property type="nucleotide sequence ID" value="NZ_JADKPO010000031.1"/>
</dbReference>
<sequence>MADRVGDIIGDYRAFAAKQQARLLDRGIDISSYALSHLAVRVSEWDDYVRVRDQLEKHAVINSENVWNGRPISLIVLAEPLVVLDGKQVPLIELIPPVHQRVYKMGLEHLGVVVGDGFDDFVETNKPVLTGQQFQGPSSNPDPVYILFEDFTHVKFYRLSLRASVEQDAGPFPDGFRHVADWVPQRLVTATGPNPLPR</sequence>
<protein>
    <submittedName>
        <fullName evidence="1">VOC family protein</fullName>
    </submittedName>
</protein>
<evidence type="ECO:0000313" key="2">
    <source>
        <dbReference type="Proteomes" id="UP000660668"/>
    </source>
</evidence>
<dbReference type="Pfam" id="PF06185">
    <property type="entry name" value="YecM"/>
    <property type="match status" value="1"/>
</dbReference>
<organism evidence="1 2">
    <name type="scientific">Nocardioides agariphilus</name>
    <dbReference type="NCBI Taxonomy" id="433664"/>
    <lineage>
        <taxon>Bacteria</taxon>
        <taxon>Bacillati</taxon>
        <taxon>Actinomycetota</taxon>
        <taxon>Actinomycetes</taxon>
        <taxon>Propionibacteriales</taxon>
        <taxon>Nocardioidaceae</taxon>
        <taxon>Nocardioides</taxon>
    </lineage>
</organism>
<dbReference type="EMBL" id="JADKPO010000031">
    <property type="protein sequence ID" value="MBF4769741.1"/>
    <property type="molecule type" value="Genomic_DNA"/>
</dbReference>
<dbReference type="Proteomes" id="UP000660668">
    <property type="component" value="Unassembled WGS sequence"/>
</dbReference>
<dbReference type="InterPro" id="IPR010393">
    <property type="entry name" value="DUF991_YecM-like"/>
</dbReference>
<accession>A0A930VQ34</accession>
<reference evidence="1" key="1">
    <citation type="submission" date="2020-11" db="EMBL/GenBank/DDBJ databases">
        <title>Nocardioides cynanchi sp. nov., isolated from soil of rhizosphere of Cynanchum wilfordii.</title>
        <authorList>
            <person name="Lee J.-S."/>
            <person name="Suh M.K."/>
            <person name="Kim J.-S."/>
        </authorList>
    </citation>
    <scope>NUCLEOTIDE SEQUENCE</scope>
    <source>
        <strain evidence="1">KCTC 19276</strain>
    </source>
</reference>
<dbReference type="PANTHER" id="PTHR37519">
    <property type="match status" value="1"/>
</dbReference>
<name>A0A930VQ34_9ACTN</name>
<comment type="caution">
    <text evidence="1">The sequence shown here is derived from an EMBL/GenBank/DDBJ whole genome shotgun (WGS) entry which is preliminary data.</text>
</comment>
<dbReference type="Gene3D" id="3.10.180.10">
    <property type="entry name" value="2,3-Dihydroxybiphenyl 1,2-Dioxygenase, domain 1"/>
    <property type="match status" value="1"/>
</dbReference>
<dbReference type="AlphaFoldDB" id="A0A930VQ34"/>